<dbReference type="RefSeq" id="WP_131447485.1">
    <property type="nucleotide sequence ID" value="NZ_SJZB01000042.1"/>
</dbReference>
<evidence type="ECO:0000256" key="1">
    <source>
        <dbReference type="SAM" id="MobiDB-lite"/>
    </source>
</evidence>
<dbReference type="EMBL" id="SJZB01000042">
    <property type="protein sequence ID" value="TCJ12742.1"/>
    <property type="molecule type" value="Genomic_DNA"/>
</dbReference>
<name>A0A4R1B3U1_9PROT</name>
<accession>A0A4R1B3U1</accession>
<evidence type="ECO:0000313" key="2">
    <source>
        <dbReference type="EMBL" id="TCJ12742.1"/>
    </source>
</evidence>
<dbReference type="OrthoDB" id="8778638at2"/>
<keyword evidence="3" id="KW-1185">Reference proteome</keyword>
<feature type="region of interest" description="Disordered" evidence="1">
    <location>
        <begin position="73"/>
        <end position="92"/>
    </location>
</feature>
<sequence>MTTRIKIAACEVRLGDLIYNGLGTSKHPTDTWEAITQVNAVDGFVQLITGHPDLPPGEFWFEPDELVVVIRHPPAAPEAEAAKPEHKHRHRH</sequence>
<organism evidence="2 3">
    <name type="scientific">Parasulfuritortus cantonensis</name>
    <dbReference type="NCBI Taxonomy" id="2528202"/>
    <lineage>
        <taxon>Bacteria</taxon>
        <taxon>Pseudomonadati</taxon>
        <taxon>Pseudomonadota</taxon>
        <taxon>Betaproteobacteria</taxon>
        <taxon>Nitrosomonadales</taxon>
        <taxon>Thiobacillaceae</taxon>
        <taxon>Parasulfuritortus</taxon>
    </lineage>
</organism>
<protein>
    <submittedName>
        <fullName evidence="2">Uncharacterized protein</fullName>
    </submittedName>
</protein>
<reference evidence="2 3" key="1">
    <citation type="submission" date="2019-03" db="EMBL/GenBank/DDBJ databases">
        <title>Genome sequence of Thiobacillaceae bacterium LSR1, a sulfur-oxidizing bacterium isolated from freshwater sediment.</title>
        <authorList>
            <person name="Li S."/>
        </authorList>
    </citation>
    <scope>NUCLEOTIDE SEQUENCE [LARGE SCALE GENOMIC DNA]</scope>
    <source>
        <strain evidence="2 3">LSR1</strain>
    </source>
</reference>
<dbReference type="AlphaFoldDB" id="A0A4R1B3U1"/>
<evidence type="ECO:0000313" key="3">
    <source>
        <dbReference type="Proteomes" id="UP000295443"/>
    </source>
</evidence>
<comment type="caution">
    <text evidence="2">The sequence shown here is derived from an EMBL/GenBank/DDBJ whole genome shotgun (WGS) entry which is preliminary data.</text>
</comment>
<gene>
    <name evidence="2" type="ORF">EZJ19_10885</name>
</gene>
<proteinExistence type="predicted"/>
<dbReference type="Proteomes" id="UP000295443">
    <property type="component" value="Unassembled WGS sequence"/>
</dbReference>